<feature type="compositionally biased region" description="Basic residues" evidence="1">
    <location>
        <begin position="56"/>
        <end position="65"/>
    </location>
</feature>
<name>A0A5C3LSW9_9AGAR</name>
<dbReference type="AlphaFoldDB" id="A0A5C3LSW9"/>
<proteinExistence type="predicted"/>
<dbReference type="Proteomes" id="UP000308652">
    <property type="component" value="Unassembled WGS sequence"/>
</dbReference>
<dbReference type="STRING" id="68775.A0A5C3LSW9"/>
<feature type="domain" description="Brf1 TBP-binding" evidence="2">
    <location>
        <begin position="182"/>
        <end position="227"/>
    </location>
</feature>
<dbReference type="InterPro" id="IPR011665">
    <property type="entry name" value="BRF1_TBP-bd_dom"/>
</dbReference>
<evidence type="ECO:0000259" key="2">
    <source>
        <dbReference type="Pfam" id="PF07741"/>
    </source>
</evidence>
<dbReference type="Gene3D" id="1.20.5.650">
    <property type="entry name" value="Single helix bin"/>
    <property type="match status" value="1"/>
</dbReference>
<dbReference type="OrthoDB" id="511529at2759"/>
<feature type="compositionally biased region" description="Basic and acidic residues" evidence="1">
    <location>
        <begin position="8"/>
        <end position="20"/>
    </location>
</feature>
<feature type="compositionally biased region" description="Basic and acidic residues" evidence="1">
    <location>
        <begin position="329"/>
        <end position="338"/>
    </location>
</feature>
<feature type="region of interest" description="Disordered" evidence="1">
    <location>
        <begin position="313"/>
        <end position="349"/>
    </location>
</feature>
<feature type="region of interest" description="Disordered" evidence="1">
    <location>
        <begin position="36"/>
        <end position="71"/>
    </location>
</feature>
<organism evidence="3 4">
    <name type="scientific">Crucibulum laeve</name>
    <dbReference type="NCBI Taxonomy" id="68775"/>
    <lineage>
        <taxon>Eukaryota</taxon>
        <taxon>Fungi</taxon>
        <taxon>Dikarya</taxon>
        <taxon>Basidiomycota</taxon>
        <taxon>Agaricomycotina</taxon>
        <taxon>Agaricomycetes</taxon>
        <taxon>Agaricomycetidae</taxon>
        <taxon>Agaricales</taxon>
        <taxon>Agaricineae</taxon>
        <taxon>Nidulariaceae</taxon>
        <taxon>Crucibulum</taxon>
    </lineage>
</organism>
<dbReference type="EMBL" id="ML213618">
    <property type="protein sequence ID" value="TFK35862.1"/>
    <property type="molecule type" value="Genomic_DNA"/>
</dbReference>
<sequence length="349" mass="38565">MDPLAFTEGKEKKDAEKAAAEDVAVNELSTEGAVEEVKGKKMKGKGKRKEKDKGKSIQKGKRKQVIKPSLDEEGLKEDTVVEAQQAAMDPLLLNDGILVGIVEIPLFNSDPNDDLSNIDPVLLQVSIPMALSFTVTPTLTPPPTMLVEEAVSTFVAKEVSVFLQNKQGLAQISMVDKLLGLNKDKLDQFILTDDEVKIKEQVWVELNCDYLEALTARGDQQESGILTKSRKNLIKKNSKYSKCINYNTLKDLFVKGGGLLSFTAVMTTSNDNKDNNDLYIMGMGDKSNSNGMMVIVKEEPGTVATAPPKMVELWQKRPTLNDNNLDAEEPSKDEKDDSYGWDDGYEQEV</sequence>
<feature type="region of interest" description="Disordered" evidence="1">
    <location>
        <begin position="1"/>
        <end position="23"/>
    </location>
</feature>
<evidence type="ECO:0000256" key="1">
    <source>
        <dbReference type="SAM" id="MobiDB-lite"/>
    </source>
</evidence>
<feature type="compositionally biased region" description="Acidic residues" evidence="1">
    <location>
        <begin position="339"/>
        <end position="349"/>
    </location>
</feature>
<accession>A0A5C3LSW9</accession>
<reference evidence="3 4" key="1">
    <citation type="journal article" date="2019" name="Nat. Ecol. Evol.">
        <title>Megaphylogeny resolves global patterns of mushroom evolution.</title>
        <authorList>
            <person name="Varga T."/>
            <person name="Krizsan K."/>
            <person name="Foldi C."/>
            <person name="Dima B."/>
            <person name="Sanchez-Garcia M."/>
            <person name="Sanchez-Ramirez S."/>
            <person name="Szollosi G.J."/>
            <person name="Szarkandi J.G."/>
            <person name="Papp V."/>
            <person name="Albert L."/>
            <person name="Andreopoulos W."/>
            <person name="Angelini C."/>
            <person name="Antonin V."/>
            <person name="Barry K.W."/>
            <person name="Bougher N.L."/>
            <person name="Buchanan P."/>
            <person name="Buyck B."/>
            <person name="Bense V."/>
            <person name="Catcheside P."/>
            <person name="Chovatia M."/>
            <person name="Cooper J."/>
            <person name="Damon W."/>
            <person name="Desjardin D."/>
            <person name="Finy P."/>
            <person name="Geml J."/>
            <person name="Haridas S."/>
            <person name="Hughes K."/>
            <person name="Justo A."/>
            <person name="Karasinski D."/>
            <person name="Kautmanova I."/>
            <person name="Kiss B."/>
            <person name="Kocsube S."/>
            <person name="Kotiranta H."/>
            <person name="LaButti K.M."/>
            <person name="Lechner B.E."/>
            <person name="Liimatainen K."/>
            <person name="Lipzen A."/>
            <person name="Lukacs Z."/>
            <person name="Mihaltcheva S."/>
            <person name="Morgado L.N."/>
            <person name="Niskanen T."/>
            <person name="Noordeloos M.E."/>
            <person name="Ohm R.A."/>
            <person name="Ortiz-Santana B."/>
            <person name="Ovrebo C."/>
            <person name="Racz N."/>
            <person name="Riley R."/>
            <person name="Savchenko A."/>
            <person name="Shiryaev A."/>
            <person name="Soop K."/>
            <person name="Spirin V."/>
            <person name="Szebenyi C."/>
            <person name="Tomsovsky M."/>
            <person name="Tulloss R.E."/>
            <person name="Uehling J."/>
            <person name="Grigoriev I.V."/>
            <person name="Vagvolgyi C."/>
            <person name="Papp T."/>
            <person name="Martin F.M."/>
            <person name="Miettinen O."/>
            <person name="Hibbett D.S."/>
            <person name="Nagy L.G."/>
        </authorList>
    </citation>
    <scope>NUCLEOTIDE SEQUENCE [LARGE SCALE GENOMIC DNA]</scope>
    <source>
        <strain evidence="3 4">CBS 166.37</strain>
    </source>
</reference>
<evidence type="ECO:0000313" key="4">
    <source>
        <dbReference type="Proteomes" id="UP000308652"/>
    </source>
</evidence>
<protein>
    <recommendedName>
        <fullName evidence="2">Brf1 TBP-binding domain-containing protein</fullName>
    </recommendedName>
</protein>
<gene>
    <name evidence="3" type="ORF">BDQ12DRAFT_668240</name>
</gene>
<dbReference type="Pfam" id="PF07741">
    <property type="entry name" value="BRF1"/>
    <property type="match status" value="1"/>
</dbReference>
<evidence type="ECO:0000313" key="3">
    <source>
        <dbReference type="EMBL" id="TFK35862.1"/>
    </source>
</evidence>
<keyword evidence="4" id="KW-1185">Reference proteome</keyword>